<name>A0A1E8PL92_9BURK</name>
<dbReference type="InterPro" id="IPR021370">
    <property type="entry name" value="DUF2987"/>
</dbReference>
<accession>A0A1E8PL92</accession>
<dbReference type="Pfam" id="PF11205">
    <property type="entry name" value="DUF2987"/>
    <property type="match status" value="1"/>
</dbReference>
<reference evidence="2 3" key="1">
    <citation type="submission" date="2016-10" db="EMBL/GenBank/DDBJ databases">
        <title>Updated version of Genome Assembly of Janthinobacterium lividum ERGS5:01.</title>
        <authorList>
            <person name="Kumar R."/>
            <person name="Acharya V."/>
            <person name="Singh D."/>
        </authorList>
    </citation>
    <scope>NUCLEOTIDE SEQUENCE [LARGE SCALE GENOMIC DNA]</scope>
    <source>
        <strain evidence="2 3">ERGS5:01</strain>
    </source>
</reference>
<evidence type="ECO:0000256" key="1">
    <source>
        <dbReference type="SAM" id="SignalP"/>
    </source>
</evidence>
<feature type="chain" id="PRO_5009214425" description="DUF2987 domain-containing protein" evidence="1">
    <location>
        <begin position="24"/>
        <end position="227"/>
    </location>
</feature>
<keyword evidence="1" id="KW-0732">Signal</keyword>
<gene>
    <name evidence="2" type="ORF">BA896_020825</name>
</gene>
<evidence type="ECO:0000313" key="3">
    <source>
        <dbReference type="Proteomes" id="UP000092634"/>
    </source>
</evidence>
<dbReference type="Proteomes" id="UP000092634">
    <property type="component" value="Unassembled WGS sequence"/>
</dbReference>
<feature type="signal peptide" evidence="1">
    <location>
        <begin position="1"/>
        <end position="23"/>
    </location>
</feature>
<organism evidence="2 3">
    <name type="scientific">Janthinobacterium lividum</name>
    <dbReference type="NCBI Taxonomy" id="29581"/>
    <lineage>
        <taxon>Bacteria</taxon>
        <taxon>Pseudomonadati</taxon>
        <taxon>Pseudomonadota</taxon>
        <taxon>Betaproteobacteria</taxon>
        <taxon>Burkholderiales</taxon>
        <taxon>Oxalobacteraceae</taxon>
        <taxon>Janthinobacterium</taxon>
    </lineage>
</organism>
<proteinExistence type="predicted"/>
<evidence type="ECO:0000313" key="2">
    <source>
        <dbReference type="EMBL" id="OFJ46514.1"/>
    </source>
</evidence>
<dbReference type="EMBL" id="MAQB02000012">
    <property type="protein sequence ID" value="OFJ46514.1"/>
    <property type="molecule type" value="Genomic_DNA"/>
</dbReference>
<evidence type="ECO:0008006" key="4">
    <source>
        <dbReference type="Google" id="ProtNLM"/>
    </source>
</evidence>
<sequence length="227" mass="24824">MTMKFLPALTLYCAALYCAPALCADREWTSYSNLMKITSLDKFYAAPAAQRDKLRMLGTMKPNNPAIAPANVVFTVVHGDESKRIVVGADGTFDPVIHALWARDNPKVLTSMPAGEKAGFSFSVTPVLPAGLQFDYAALMDSVRQVNTLIKSQAGMMRFLMPTFVGVQMRFPAGQRTSATIRSGEQERVVNADGNGVLQLPFDEATMAANPRVTLQQRPQSVDFIED</sequence>
<dbReference type="AlphaFoldDB" id="A0A1E8PL92"/>
<comment type="caution">
    <text evidence="2">The sequence shown here is derived from an EMBL/GenBank/DDBJ whole genome shotgun (WGS) entry which is preliminary data.</text>
</comment>
<protein>
    <recommendedName>
        <fullName evidence="4">DUF2987 domain-containing protein</fullName>
    </recommendedName>
</protein>